<keyword evidence="10 13" id="KW-0472">Membrane</keyword>
<dbReference type="InterPro" id="IPR006135">
    <property type="entry name" value="T3SS_substrate_exporter"/>
</dbReference>
<keyword evidence="6 13" id="KW-0812">Transmembrane</keyword>
<dbReference type="GO" id="GO:0044780">
    <property type="term" value="P:bacterial-type flagellum assembly"/>
    <property type="evidence" value="ECO:0007669"/>
    <property type="project" value="InterPro"/>
</dbReference>
<dbReference type="Gene3D" id="6.10.250.2080">
    <property type="match status" value="1"/>
</dbReference>
<dbReference type="EMBL" id="BMIY01000001">
    <property type="protein sequence ID" value="GGG48524.1"/>
    <property type="molecule type" value="Genomic_DNA"/>
</dbReference>
<evidence type="ECO:0000256" key="11">
    <source>
        <dbReference type="ARBA" id="ARBA00023225"/>
    </source>
</evidence>
<keyword evidence="5 13" id="KW-1003">Cell membrane</keyword>
<evidence type="ECO:0000256" key="7">
    <source>
        <dbReference type="ARBA" id="ARBA00022795"/>
    </source>
</evidence>
<dbReference type="PANTHER" id="PTHR30531:SF12">
    <property type="entry name" value="FLAGELLAR BIOSYNTHETIC PROTEIN FLHB"/>
    <property type="match status" value="1"/>
</dbReference>
<reference evidence="15" key="1">
    <citation type="journal article" date="2014" name="Int. J. Syst. Evol. Microbiol.">
        <title>Complete genome sequence of Corynebacterium casei LMG S-19264T (=DSM 44701T), isolated from a smear-ripened cheese.</title>
        <authorList>
            <consortium name="US DOE Joint Genome Institute (JGI-PGF)"/>
            <person name="Walter F."/>
            <person name="Albersmeier A."/>
            <person name="Kalinowski J."/>
            <person name="Ruckert C."/>
        </authorList>
    </citation>
    <scope>NUCLEOTIDE SEQUENCE</scope>
    <source>
        <strain evidence="15">CGMCC 1.15425</strain>
    </source>
</reference>
<dbReference type="PANTHER" id="PTHR30531">
    <property type="entry name" value="FLAGELLAR BIOSYNTHETIC PROTEIN FLHB"/>
    <property type="match status" value="1"/>
</dbReference>
<evidence type="ECO:0000256" key="4">
    <source>
        <dbReference type="ARBA" id="ARBA00022448"/>
    </source>
</evidence>
<feature type="region of interest" description="Disordered" evidence="14">
    <location>
        <begin position="1"/>
        <end position="25"/>
    </location>
</feature>
<proteinExistence type="inferred from homology"/>
<dbReference type="OrthoDB" id="9807950at2"/>
<gene>
    <name evidence="13 15" type="primary">flhB</name>
    <name evidence="15" type="ORF">GCM10011403_02000</name>
</gene>
<keyword evidence="7 13" id="KW-1005">Bacterial flagellum biogenesis</keyword>
<keyword evidence="15" id="KW-0969">Cilium</keyword>
<evidence type="ECO:0000313" key="15">
    <source>
        <dbReference type="EMBL" id="GGG48524.1"/>
    </source>
</evidence>
<dbReference type="FunFam" id="3.40.1690.10:FF:000001">
    <property type="entry name" value="Flagellar biosynthetic protein FlhB"/>
    <property type="match status" value="1"/>
</dbReference>
<accession>A0A917GJQ9</accession>
<dbReference type="Proteomes" id="UP000627715">
    <property type="component" value="Unassembled WGS sequence"/>
</dbReference>
<evidence type="ECO:0000256" key="3">
    <source>
        <dbReference type="ARBA" id="ARBA00021622"/>
    </source>
</evidence>
<evidence type="ECO:0000313" key="16">
    <source>
        <dbReference type="Proteomes" id="UP000627715"/>
    </source>
</evidence>
<keyword evidence="16" id="KW-1185">Reference proteome</keyword>
<evidence type="ECO:0000256" key="1">
    <source>
        <dbReference type="ARBA" id="ARBA00004651"/>
    </source>
</evidence>
<comment type="subcellular location">
    <subcellularLocation>
        <location evidence="1">Cell membrane</location>
        <topology evidence="1">Multi-pass membrane protein</topology>
    </subcellularLocation>
</comment>
<evidence type="ECO:0000256" key="10">
    <source>
        <dbReference type="ARBA" id="ARBA00023136"/>
    </source>
</evidence>
<evidence type="ECO:0000256" key="13">
    <source>
        <dbReference type="RuleBase" id="RU364091"/>
    </source>
</evidence>
<dbReference type="NCBIfam" id="TIGR00328">
    <property type="entry name" value="flhB"/>
    <property type="match status" value="1"/>
</dbReference>
<reference evidence="15" key="2">
    <citation type="submission" date="2020-09" db="EMBL/GenBank/DDBJ databases">
        <authorList>
            <person name="Sun Q."/>
            <person name="Zhou Y."/>
        </authorList>
    </citation>
    <scope>NUCLEOTIDE SEQUENCE</scope>
    <source>
        <strain evidence="15">CGMCC 1.15425</strain>
    </source>
</reference>
<keyword evidence="9 13" id="KW-1133">Transmembrane helix</keyword>
<evidence type="ECO:0000256" key="9">
    <source>
        <dbReference type="ARBA" id="ARBA00022989"/>
    </source>
</evidence>
<feature type="compositionally biased region" description="Basic and acidic residues" evidence="14">
    <location>
        <begin position="8"/>
        <end position="25"/>
    </location>
</feature>
<feature type="transmembrane region" description="Helical" evidence="13">
    <location>
        <begin position="94"/>
        <end position="116"/>
    </location>
</feature>
<keyword evidence="15" id="KW-0966">Cell projection</keyword>
<feature type="transmembrane region" description="Helical" evidence="13">
    <location>
        <begin position="189"/>
        <end position="213"/>
    </location>
</feature>
<evidence type="ECO:0000256" key="5">
    <source>
        <dbReference type="ARBA" id="ARBA00022475"/>
    </source>
</evidence>
<protein>
    <recommendedName>
        <fullName evidence="3 13">Flagellar biosynthetic protein FlhB</fullName>
    </recommendedName>
</protein>
<comment type="caution">
    <text evidence="15">The sequence shown here is derived from an EMBL/GenBank/DDBJ whole genome shotgun (WGS) entry which is preliminary data.</text>
</comment>
<dbReference type="GO" id="GO:0009306">
    <property type="term" value="P:protein secretion"/>
    <property type="evidence" value="ECO:0007669"/>
    <property type="project" value="InterPro"/>
</dbReference>
<evidence type="ECO:0000256" key="8">
    <source>
        <dbReference type="ARBA" id="ARBA00022927"/>
    </source>
</evidence>
<keyword evidence="11 13" id="KW-1006">Bacterial flagellum protein export</keyword>
<dbReference type="PRINTS" id="PR00950">
    <property type="entry name" value="TYPE3IMSPROT"/>
</dbReference>
<keyword evidence="4 13" id="KW-0813">Transport</keyword>
<dbReference type="InterPro" id="IPR006136">
    <property type="entry name" value="FlhB"/>
</dbReference>
<evidence type="ECO:0000256" key="2">
    <source>
        <dbReference type="ARBA" id="ARBA00010690"/>
    </source>
</evidence>
<comment type="function">
    <text evidence="12 13">Required for formation of the rod structure in the basal body of the flagellar apparatus. Together with FliI and FliH, may constitute the export apparatus of flagellin.</text>
</comment>
<feature type="transmembrane region" description="Helical" evidence="13">
    <location>
        <begin position="39"/>
        <end position="63"/>
    </location>
</feature>
<keyword evidence="8 13" id="KW-0653">Protein transport</keyword>
<dbReference type="Pfam" id="PF01312">
    <property type="entry name" value="Bac_export_2"/>
    <property type="match status" value="1"/>
</dbReference>
<comment type="similarity">
    <text evidence="2 13">Belongs to the type III secretion exporter family.</text>
</comment>
<sequence>MAEDQDSSADKSQEPTPRRIEKAREEGDIVRSRELNTMAILIAGSAAIWMFGNYMVGAMSGIARQTFDLDRHQVFDTAYLFQMLQTSVMGGMKLLLPVFAVLLVAALVAPIGLGGWNFSTKALAPKASRLSPLSGLKRMFGAKSLMELFKAIAKVLVVASMALLIFYLTMDRLMAIAGLDVTAAMSQSVQILMMAILVMSAATVIIAVVDIPFQIHSYREKLKMTHQQVKDEMKDTEGRPEVKQRVRQLQYQMTQNRMMSELPQADVVVTNPQHYAVALRYDREGQGGAPVLIAKGVDMMAMKIREVANKHEIPVVESPMLARAIYYHTQLKQEIPEGLFKAVAQVLAYVFQLKAFRRGNARRPYLPKQLPIPEELQHQGRYQETTE</sequence>
<dbReference type="RefSeq" id="WP_068812578.1">
    <property type="nucleotide sequence ID" value="NZ_BMIY01000001.1"/>
</dbReference>
<evidence type="ECO:0000256" key="14">
    <source>
        <dbReference type="SAM" id="MobiDB-lite"/>
    </source>
</evidence>
<keyword evidence="15" id="KW-0282">Flagellum</keyword>
<feature type="transmembrane region" description="Helical" evidence="13">
    <location>
        <begin position="148"/>
        <end position="169"/>
    </location>
</feature>
<evidence type="ECO:0000256" key="6">
    <source>
        <dbReference type="ARBA" id="ARBA00022692"/>
    </source>
</evidence>
<organism evidence="15 16">
    <name type="scientific">Pseudohongiella nitratireducens</name>
    <dbReference type="NCBI Taxonomy" id="1768907"/>
    <lineage>
        <taxon>Bacteria</taxon>
        <taxon>Pseudomonadati</taxon>
        <taxon>Pseudomonadota</taxon>
        <taxon>Gammaproteobacteria</taxon>
        <taxon>Pseudomonadales</taxon>
        <taxon>Pseudohongiellaceae</taxon>
        <taxon>Pseudohongiella</taxon>
    </lineage>
</organism>
<dbReference type="InterPro" id="IPR029025">
    <property type="entry name" value="T3SS_substrate_exporter_C"/>
</dbReference>
<evidence type="ECO:0000256" key="12">
    <source>
        <dbReference type="ARBA" id="ARBA00025078"/>
    </source>
</evidence>
<dbReference type="GO" id="GO:0005886">
    <property type="term" value="C:plasma membrane"/>
    <property type="evidence" value="ECO:0007669"/>
    <property type="project" value="UniProtKB-SubCell"/>
</dbReference>
<dbReference type="AlphaFoldDB" id="A0A917GJQ9"/>
<name>A0A917GJQ9_9GAMM</name>
<dbReference type="SUPFAM" id="SSF160544">
    <property type="entry name" value="EscU C-terminal domain-like"/>
    <property type="match status" value="1"/>
</dbReference>
<dbReference type="Gene3D" id="3.40.1690.10">
    <property type="entry name" value="secretion proteins EscU"/>
    <property type="match status" value="1"/>
</dbReference>